<protein>
    <submittedName>
        <fullName evidence="1">Uncharacterized protein</fullName>
    </submittedName>
</protein>
<dbReference type="EMBL" id="JABFBC010000001">
    <property type="protein sequence ID" value="NNU80478.1"/>
    <property type="molecule type" value="Genomic_DNA"/>
</dbReference>
<evidence type="ECO:0000313" key="2">
    <source>
        <dbReference type="Proteomes" id="UP000572377"/>
    </source>
</evidence>
<comment type="caution">
    <text evidence="1">The sequence shown here is derived from an EMBL/GenBank/DDBJ whole genome shotgun (WGS) entry which is preliminary data.</text>
</comment>
<proteinExistence type="predicted"/>
<evidence type="ECO:0000313" key="1">
    <source>
        <dbReference type="EMBL" id="NNU80478.1"/>
    </source>
</evidence>
<sequence>MDSRIGYRGPGMMGHNDGPPLDAGASWRRFAWKKARAELLGPRLPVEVIRRRVVRARELGLAYPDYAAILLGSGRDITAFLFTCEAIGLRLARRLDLPEPSRARLASLIRCERAILAPEGEAPGDFAAELQEVSGLTFVAGAAPAPAASWGESRAALLDLLGSAGLPANAVVMVGTRPLESRWAEAAALARFLPAEKWQGAAAV</sequence>
<keyword evidence="2" id="KW-1185">Reference proteome</keyword>
<organism evidence="1 2">
    <name type="scientific">Halovulum dunhuangense</name>
    <dbReference type="NCBI Taxonomy" id="1505036"/>
    <lineage>
        <taxon>Bacteria</taxon>
        <taxon>Pseudomonadati</taxon>
        <taxon>Pseudomonadota</taxon>
        <taxon>Alphaproteobacteria</taxon>
        <taxon>Rhodobacterales</taxon>
        <taxon>Paracoccaceae</taxon>
        <taxon>Halovulum</taxon>
    </lineage>
</organism>
<name>A0A849L2B5_9RHOB</name>
<accession>A0A849L2B5</accession>
<dbReference type="Proteomes" id="UP000572377">
    <property type="component" value="Unassembled WGS sequence"/>
</dbReference>
<reference evidence="1 2" key="1">
    <citation type="submission" date="2020-05" db="EMBL/GenBank/DDBJ databases">
        <title>Gimesia benthica sp. nov., a novel planctomycete isolated from a deep-sea water sample of the Northwest Indian Ocean.</title>
        <authorList>
            <person name="Wang J."/>
            <person name="Ruan C."/>
            <person name="Song L."/>
            <person name="Zhu Y."/>
            <person name="Li A."/>
            <person name="Zheng X."/>
            <person name="Wang L."/>
            <person name="Lu Z."/>
            <person name="Huang Y."/>
            <person name="Du W."/>
            <person name="Zhou Y."/>
            <person name="Huang L."/>
            <person name="Dai X."/>
        </authorList>
    </citation>
    <scope>NUCLEOTIDE SEQUENCE [LARGE SCALE GENOMIC DNA]</scope>
    <source>
        <strain evidence="1 2">YYQ-30</strain>
    </source>
</reference>
<gene>
    <name evidence="1" type="ORF">HMH01_08495</name>
</gene>
<dbReference type="AlphaFoldDB" id="A0A849L2B5"/>
<dbReference type="RefSeq" id="WP_171324274.1">
    <property type="nucleotide sequence ID" value="NZ_JABFBC010000001.1"/>
</dbReference>